<keyword evidence="2" id="KW-0560">Oxidoreductase</keyword>
<evidence type="ECO:0000313" key="4">
    <source>
        <dbReference type="EMBL" id="RZO04424.1"/>
    </source>
</evidence>
<dbReference type="SUPFAM" id="SSF51735">
    <property type="entry name" value="NAD(P)-binding Rossmann-fold domains"/>
    <property type="match status" value="1"/>
</dbReference>
<evidence type="ECO:0000256" key="3">
    <source>
        <dbReference type="RuleBase" id="RU000363"/>
    </source>
</evidence>
<dbReference type="PANTHER" id="PTHR44196:SF1">
    <property type="entry name" value="DEHYDROGENASE_REDUCTASE SDR FAMILY MEMBER 7B"/>
    <property type="match status" value="1"/>
</dbReference>
<evidence type="ECO:0000256" key="1">
    <source>
        <dbReference type="ARBA" id="ARBA00006484"/>
    </source>
</evidence>
<organism evidence="4 5">
    <name type="scientific">SAR92 clade bacterium</name>
    <dbReference type="NCBI Taxonomy" id="2315479"/>
    <lineage>
        <taxon>Bacteria</taxon>
        <taxon>Pseudomonadati</taxon>
        <taxon>Pseudomonadota</taxon>
        <taxon>Gammaproteobacteria</taxon>
        <taxon>Cellvibrionales</taxon>
        <taxon>Porticoccaceae</taxon>
        <taxon>SAR92 clade</taxon>
    </lineage>
</organism>
<dbReference type="GO" id="GO:0016491">
    <property type="term" value="F:oxidoreductase activity"/>
    <property type="evidence" value="ECO:0007669"/>
    <property type="project" value="UniProtKB-KW"/>
</dbReference>
<sequence length="295" mass="32709">MKSFKDKVAVITGAGSGIGRHLAILLKEAGASVAICDINEQTLVETKNILQKYKTKTSMHIIDVSCKRSTNLLPQDVLREHGEVDILFNNAGVTVNDSFEDTSETDWDWVINTNLHGIINLTRAFLPVLKGKNQAKIINLSSIFGMIAIPNQSAYHVTKFGVRGFSESLSKELANTNISVHCVHPGHIGTNIAANARMSAKPKSIDPLQKIMGKFLSIGTTQNEMSDYFKKFGMHPSRAAQIILAGVLKNKKRIFVGLDAKLMDLSQRLLPMHYEKLFPFFLLPITILRNKKPVK</sequence>
<accession>A0A520LJV2</accession>
<evidence type="ECO:0000313" key="5">
    <source>
        <dbReference type="Proteomes" id="UP000318148"/>
    </source>
</evidence>
<dbReference type="Gene3D" id="3.40.50.720">
    <property type="entry name" value="NAD(P)-binding Rossmann-like Domain"/>
    <property type="match status" value="1"/>
</dbReference>
<dbReference type="Pfam" id="PF00106">
    <property type="entry name" value="adh_short"/>
    <property type="match status" value="1"/>
</dbReference>
<dbReference type="PRINTS" id="PR00081">
    <property type="entry name" value="GDHRDH"/>
</dbReference>
<name>A0A520LJV2_9GAMM</name>
<gene>
    <name evidence="4" type="ORF">EVB02_03995</name>
</gene>
<dbReference type="PANTHER" id="PTHR44196">
    <property type="entry name" value="DEHYDROGENASE/REDUCTASE SDR FAMILY MEMBER 7B"/>
    <property type="match status" value="1"/>
</dbReference>
<dbReference type="CDD" id="cd05233">
    <property type="entry name" value="SDR_c"/>
    <property type="match status" value="1"/>
</dbReference>
<dbReference type="AlphaFoldDB" id="A0A520LJV2"/>
<dbReference type="InterPro" id="IPR036291">
    <property type="entry name" value="NAD(P)-bd_dom_sf"/>
</dbReference>
<reference evidence="4 5" key="1">
    <citation type="submission" date="2019-02" db="EMBL/GenBank/DDBJ databases">
        <title>Prokaryotic population dynamics and viral predation in marine succession experiment using metagenomics: the confinement effect.</title>
        <authorList>
            <person name="Haro-Moreno J.M."/>
            <person name="Rodriguez-Valera F."/>
            <person name="Lopez-Perez M."/>
        </authorList>
    </citation>
    <scope>NUCLEOTIDE SEQUENCE [LARGE SCALE GENOMIC DNA]</scope>
    <source>
        <strain evidence="4">MED-G169</strain>
    </source>
</reference>
<dbReference type="EMBL" id="SHBO01000058">
    <property type="protein sequence ID" value="RZO04424.1"/>
    <property type="molecule type" value="Genomic_DNA"/>
</dbReference>
<evidence type="ECO:0000256" key="2">
    <source>
        <dbReference type="ARBA" id="ARBA00023002"/>
    </source>
</evidence>
<protein>
    <submittedName>
        <fullName evidence="4">SDR family oxidoreductase</fullName>
    </submittedName>
</protein>
<comment type="caution">
    <text evidence="4">The sequence shown here is derived from an EMBL/GenBank/DDBJ whole genome shotgun (WGS) entry which is preliminary data.</text>
</comment>
<dbReference type="InterPro" id="IPR002347">
    <property type="entry name" value="SDR_fam"/>
</dbReference>
<dbReference type="PRINTS" id="PR00080">
    <property type="entry name" value="SDRFAMILY"/>
</dbReference>
<dbReference type="Proteomes" id="UP000318148">
    <property type="component" value="Unassembled WGS sequence"/>
</dbReference>
<comment type="similarity">
    <text evidence="1 3">Belongs to the short-chain dehydrogenases/reductases (SDR) family.</text>
</comment>
<proteinExistence type="inferred from homology"/>
<dbReference type="FunFam" id="3.40.50.720:FF:000084">
    <property type="entry name" value="Short-chain dehydrogenase reductase"/>
    <property type="match status" value="1"/>
</dbReference>
<dbReference type="GO" id="GO:0016020">
    <property type="term" value="C:membrane"/>
    <property type="evidence" value="ECO:0007669"/>
    <property type="project" value="TreeGrafter"/>
</dbReference>